<dbReference type="InterPro" id="IPR000026">
    <property type="entry name" value="N1-like"/>
</dbReference>
<dbReference type="InterPro" id="IPR022385">
    <property type="entry name" value="Rhs_assc_core"/>
</dbReference>
<feature type="compositionally biased region" description="Polar residues" evidence="3">
    <location>
        <begin position="1288"/>
        <end position="1302"/>
    </location>
</feature>
<protein>
    <submittedName>
        <fullName evidence="5">RHS repeat-associated protein</fullName>
    </submittedName>
</protein>
<dbReference type="Gene3D" id="3.10.450.30">
    <property type="entry name" value="Microbial ribonucleases"/>
    <property type="match status" value="1"/>
</dbReference>
<feature type="region of interest" description="Disordered" evidence="3">
    <location>
        <begin position="985"/>
        <end position="1012"/>
    </location>
</feature>
<dbReference type="InterPro" id="IPR006530">
    <property type="entry name" value="YD"/>
</dbReference>
<dbReference type="NCBIfam" id="TIGR01443">
    <property type="entry name" value="intein_Cterm"/>
    <property type="match status" value="1"/>
</dbReference>
<evidence type="ECO:0000256" key="2">
    <source>
        <dbReference type="ARBA" id="ARBA00022801"/>
    </source>
</evidence>
<dbReference type="SMART" id="SM00306">
    <property type="entry name" value="HintN"/>
    <property type="match status" value="1"/>
</dbReference>
<dbReference type="InterPro" id="IPR016191">
    <property type="entry name" value="Ribonuclease/ribotoxin"/>
</dbReference>
<comment type="caution">
    <text evidence="5">The sequence shown here is derived from an EMBL/GenBank/DDBJ whole genome shotgun (WGS) entry which is preliminary data.</text>
</comment>
<feature type="compositionally biased region" description="Polar residues" evidence="3">
    <location>
        <begin position="772"/>
        <end position="785"/>
    </location>
</feature>
<dbReference type="InterPro" id="IPR050708">
    <property type="entry name" value="T6SS_VgrG/RHS"/>
</dbReference>
<dbReference type="GO" id="GO:0004521">
    <property type="term" value="F:RNA endonuclease activity"/>
    <property type="evidence" value="ECO:0007669"/>
    <property type="project" value="InterPro"/>
</dbReference>
<feature type="domain" description="Hint" evidence="4">
    <location>
        <begin position="1989"/>
        <end position="2091"/>
    </location>
</feature>
<dbReference type="Gene3D" id="2.170.16.10">
    <property type="entry name" value="Hedgehog/Intein (Hint) domain"/>
    <property type="match status" value="1"/>
</dbReference>
<feature type="region of interest" description="Disordered" evidence="3">
    <location>
        <begin position="1"/>
        <end position="44"/>
    </location>
</feature>
<dbReference type="SUPFAM" id="SSF51294">
    <property type="entry name" value="Hedgehog/intein (Hint) domain"/>
    <property type="match status" value="1"/>
</dbReference>
<feature type="region of interest" description="Disordered" evidence="3">
    <location>
        <begin position="2169"/>
        <end position="2197"/>
    </location>
</feature>
<keyword evidence="6" id="KW-1185">Reference proteome</keyword>
<dbReference type="NCBIfam" id="TIGR01643">
    <property type="entry name" value="YD_repeat_2x"/>
    <property type="match status" value="2"/>
</dbReference>
<dbReference type="GO" id="GO:0003723">
    <property type="term" value="F:RNA binding"/>
    <property type="evidence" value="ECO:0007669"/>
    <property type="project" value="InterPro"/>
</dbReference>
<feature type="compositionally biased region" description="Polar residues" evidence="3">
    <location>
        <begin position="985"/>
        <end position="997"/>
    </location>
</feature>
<dbReference type="CDD" id="cd00081">
    <property type="entry name" value="Hint"/>
    <property type="match status" value="1"/>
</dbReference>
<dbReference type="Pfam" id="PF00545">
    <property type="entry name" value="Ribonuclease"/>
    <property type="match status" value="1"/>
</dbReference>
<dbReference type="Gene3D" id="2.180.10.10">
    <property type="entry name" value="RHS repeat-associated core"/>
    <property type="match status" value="1"/>
</dbReference>
<dbReference type="InterPro" id="IPR036844">
    <property type="entry name" value="Hint_dom_sf"/>
</dbReference>
<gene>
    <name evidence="5" type="ORF">HDA42_000089</name>
</gene>
<dbReference type="Pfam" id="PF07591">
    <property type="entry name" value="PT-HINT"/>
    <property type="match status" value="1"/>
</dbReference>
<dbReference type="GO" id="GO:0016787">
    <property type="term" value="F:hydrolase activity"/>
    <property type="evidence" value="ECO:0007669"/>
    <property type="project" value="UniProtKB-KW"/>
</dbReference>
<proteinExistence type="predicted"/>
<keyword evidence="1" id="KW-0540">Nuclease</keyword>
<dbReference type="SUPFAM" id="SSF53933">
    <property type="entry name" value="Microbial ribonucleases"/>
    <property type="match status" value="1"/>
</dbReference>
<feature type="compositionally biased region" description="Basic and acidic residues" evidence="3">
    <location>
        <begin position="787"/>
        <end position="803"/>
    </location>
</feature>
<dbReference type="Pfam" id="PF05593">
    <property type="entry name" value="RHS_repeat"/>
    <property type="match status" value="2"/>
</dbReference>
<keyword evidence="2" id="KW-0378">Hydrolase</keyword>
<name>A0A7W3NHZ9_STRMR</name>
<evidence type="ECO:0000256" key="1">
    <source>
        <dbReference type="ARBA" id="ARBA00022722"/>
    </source>
</evidence>
<evidence type="ECO:0000313" key="5">
    <source>
        <dbReference type="EMBL" id="MBA9050914.1"/>
    </source>
</evidence>
<dbReference type="Proteomes" id="UP000577386">
    <property type="component" value="Unassembled WGS sequence"/>
</dbReference>
<feature type="region of interest" description="Disordered" evidence="3">
    <location>
        <begin position="1573"/>
        <end position="1619"/>
    </location>
</feature>
<feature type="region of interest" description="Disordered" evidence="3">
    <location>
        <begin position="1288"/>
        <end position="1313"/>
    </location>
</feature>
<feature type="region of interest" description="Disordered" evidence="3">
    <location>
        <begin position="770"/>
        <end position="803"/>
    </location>
</feature>
<organism evidence="5 6">
    <name type="scientific">Streptomyces murinus</name>
    <dbReference type="NCBI Taxonomy" id="33900"/>
    <lineage>
        <taxon>Bacteria</taxon>
        <taxon>Bacillati</taxon>
        <taxon>Actinomycetota</taxon>
        <taxon>Actinomycetes</taxon>
        <taxon>Kitasatosporales</taxon>
        <taxon>Streptomycetaceae</taxon>
        <taxon>Streptomyces</taxon>
    </lineage>
</organism>
<dbReference type="RefSeq" id="WP_182774348.1">
    <property type="nucleotide sequence ID" value="NZ_BAAAHW010000016.1"/>
</dbReference>
<sequence>MPGKPSPGKPVAGHPVTTKVPRKSDGLPHRPAHTPAHAWAKPGTASVTIPSATAKSATVRAGSLPVALTTPASKAVHGTKTASASALSGKAAVRVLDQKATRAAGVDGLLFTVTRQPGAHGNSIGVRVDDTQYARTYGGAYTARMHLVRLPACALTTPRKSSCTRQTPVRTVNDPVAHTLTAGAVSLSAGSASSDAVVLAATSGTSSDHGDYSATSLSASSTFNVGLSTGDFSWSYDMPVPGVPGSFTPSVGLSYDSSGVDGHTSNSNNQSSWAGDGFDLWPGYIERSYKPCADEGVKDSSGNKVGDMCWAYDNATVSFNGHSGQLVATGTNSFRIKGDDGTKIDRIYGSTSDVRSNGAHNDEYWRMTTTDGTRYYFGYNRLPGWASGNTTTNSAWTMPVYGNNANEPCHDSTFATSWCQQGWRWNLDYAVDPHGNAIAYYYDKESNFYARDNTASNPTPYDRGGYLDHIEYGLKSAAMYSTKALGRVDFTTAERCLETTTGTCDESKIDANSFYWYDTPWDLNCKSSGDCDNFGPSFWSRKRLTSVTTQVLKSGSTYTPVDTWDLTDQWGMADIDYQLELASIQHTGKADTPEGAPDLTLPKVTFGYDQRANRLDITGDNTSPFIKERVATVDDESGGQIDVTYSKAACDASSLPTPDSNTTRCFPQYYTKQGDENPSLQWFNKYVVSQVVQTDRTTKSPDMVTQYDYLGGAAWHYDDDDGITKEKYKTWSTYRGYAHVRVETGGQDPVGMLSQTDHYFLRGMDADKTSDGTRSVSVSDDNGGTITDHDSLAGGEYKTEHYSGPDGKVLDKTVNTPWHHQTASVTRSWGTIAANLTGTAETRTWTSLDGGDGSSWRITDVKNTFEDATGRIVQTDDEGDVSKADDNKCTRTTYADNTTAGILDTPSRVQTLSVACSVTTPDYSKDIISDVLAAYDGQAYGAAPTTGDATRTATLKSNDGTTGTFLESGKAYDAYGRVTSSTDLTGNVTATQTGTPQRTDRSDGETSTTVFAPATGFPTTVAVTSPPATTGNSATAQTATTTLDPVRGLPVTVVDANNKRTDTTYDALGRSLKVWLADRSKANGQTPNYSYSYTVTDDKPVTVGTTTLAGTGTQTAYTIYDGFLRARQAQSPGPQGGMLVADTFYDARGLVAKSYAPYYQKQAPSTVLSAPDDASKVETQTWNTYDGLGRITQSQEVAGNSDGGQVLSTTTTAYGGDRTTVTPPHGATPTTTIVDARGNTRELDQYHGPTATGAYDKTLYDYTPAGNLEKLTSPATNVWSYTYDQRGNQTTAVDPDSGTTTSHYDDRNQLVSTTDQRGKTITHVYDGLGRETETHDGDATGPLLTKHVWDPTGFKGQLASATRYVGGASGSAYTVANQLYDNLYRPHRTTTTIPAAEGALAGSYQSNVQYNADGTVQSIGYPAAGALTAEAVTPTYDDLLRQTKLSGSGGATYTTDTTYDYTGQVLQYTYQAAGQKMTQVTNTYEWGTQRLSNSRVDRQDVPGTDKSATYGYDQAGDVTSITDVTRDGTDAQCFNYDALGRLDDAWAQGATDCATTPTASVLGGPAPYWQSFGYDTDGDRTSETDHSTTGDTSKDTVHTYDYPDPKSRQPHAVTQVHTTSAAGTALASYTYDEDGNTKTRSVGGDNQSFTWDSEGHLAKVTADDGHGGTESTSYVYDADGNRLITRTDSSTTLFLGATEITLAKGSTTPKATRYYDLGSGNQAVRTDDNQLSFLIGDTHGTSQLAIDSSNLNMQQRRTTPFGELRGTQPTSWPGDKGFVGGTNDASTGLTHLGAREYDPTTGRFLSVDPILDPADPQSLNGYSYANGNPVTLSDPSGLKPASLCGPDGRCDDGTHEIFTQNNDGGWTYRSEQHKIGAARDDGSNVVTHTYVDGSQKVQYKTTIELDGTEYPGVLPEGENRRITEAKDLFQTFVFDYKLAGQCAHNLTWNCAWLAADLPFAKIAKLAKLGKLGKGAEVGDVFEAAASCAKHSFLPGTQVLLADGTTKAIEDVRTGDFVQATDPDTGKTVKKKVVATITTADDKDFTTLTTATKSGGKSTITATDTHPFWVPELKKWVDAGALRPGQYLRTSTGTYVQIVAVAHYTKRQQTYDLTIDGVHTYYVLAGVTPVLVHNSNCRFGAPLKDGIFGQSKAATQSRIQEVVDFYDMNGRPPAMTHQGGRRGRPAGEYGNGNGQLPDRPLGYYTESDVWPSGRGTGNRGTERLVFGRKGEVYYTSNHYDNFIRLR</sequence>
<dbReference type="EMBL" id="JACJIJ010000001">
    <property type="protein sequence ID" value="MBA9050914.1"/>
    <property type="molecule type" value="Genomic_DNA"/>
</dbReference>
<dbReference type="PANTHER" id="PTHR32305:SF17">
    <property type="entry name" value="TRNA NUCLEASE WAPA"/>
    <property type="match status" value="1"/>
</dbReference>
<dbReference type="PANTHER" id="PTHR32305">
    <property type="match status" value="1"/>
</dbReference>
<dbReference type="NCBIfam" id="TIGR03696">
    <property type="entry name" value="Rhs_assc_core"/>
    <property type="match status" value="1"/>
</dbReference>
<dbReference type="PROSITE" id="PS50818">
    <property type="entry name" value="INTEIN_C_TER"/>
    <property type="match status" value="1"/>
</dbReference>
<evidence type="ECO:0000259" key="4">
    <source>
        <dbReference type="SMART" id="SM00306"/>
    </source>
</evidence>
<dbReference type="InterPro" id="IPR030934">
    <property type="entry name" value="Intein_C"/>
</dbReference>
<accession>A0A7W3NHZ9</accession>
<evidence type="ECO:0000313" key="6">
    <source>
        <dbReference type="Proteomes" id="UP000577386"/>
    </source>
</evidence>
<dbReference type="InterPro" id="IPR031325">
    <property type="entry name" value="RHS_repeat"/>
</dbReference>
<dbReference type="InterPro" id="IPR003587">
    <property type="entry name" value="Hint_dom_N"/>
</dbReference>
<evidence type="ECO:0000256" key="3">
    <source>
        <dbReference type="SAM" id="MobiDB-lite"/>
    </source>
</evidence>
<feature type="compositionally biased region" description="Basic and acidic residues" evidence="3">
    <location>
        <begin position="1577"/>
        <end position="1607"/>
    </location>
</feature>
<reference evidence="5 6" key="1">
    <citation type="submission" date="2020-08" db="EMBL/GenBank/DDBJ databases">
        <title>Sequencing the genomes of 1000 actinobacteria strains.</title>
        <authorList>
            <person name="Klenk H.-P."/>
        </authorList>
    </citation>
    <scope>NUCLEOTIDE SEQUENCE [LARGE SCALE GENOMIC DNA]</scope>
    <source>
        <strain evidence="5 6">DSM 41827</strain>
    </source>
</reference>